<accession>A0A2J6QQ22</accession>
<evidence type="ECO:0000313" key="3">
    <source>
        <dbReference type="Proteomes" id="UP000235672"/>
    </source>
</evidence>
<organism evidence="2 3">
    <name type="scientific">Hyaloscypha hepaticicola</name>
    <dbReference type="NCBI Taxonomy" id="2082293"/>
    <lineage>
        <taxon>Eukaryota</taxon>
        <taxon>Fungi</taxon>
        <taxon>Dikarya</taxon>
        <taxon>Ascomycota</taxon>
        <taxon>Pezizomycotina</taxon>
        <taxon>Leotiomycetes</taxon>
        <taxon>Helotiales</taxon>
        <taxon>Hyaloscyphaceae</taxon>
        <taxon>Hyaloscypha</taxon>
    </lineage>
</organism>
<gene>
    <name evidence="2" type="ORF">NA56DRAFT_640011</name>
</gene>
<sequence length="137" mass="14876">MSNAQQKQPVETFDDEAIARAFEEAGLCEMEAKQVRKREQEADAGKQNVEMGQDIVINKCAERLMASEEGLVDQAPIGADTIHDPVTQNSKTYREQNSPDALARTAGELLGSVVMIRVPNSRTASSCSSCASCGTRR</sequence>
<reference evidence="2 3" key="1">
    <citation type="submission" date="2016-05" db="EMBL/GenBank/DDBJ databases">
        <title>A degradative enzymes factory behind the ericoid mycorrhizal symbiosis.</title>
        <authorList>
            <consortium name="DOE Joint Genome Institute"/>
            <person name="Martino E."/>
            <person name="Morin E."/>
            <person name="Grelet G."/>
            <person name="Kuo A."/>
            <person name="Kohler A."/>
            <person name="Daghino S."/>
            <person name="Barry K."/>
            <person name="Choi C."/>
            <person name="Cichocki N."/>
            <person name="Clum A."/>
            <person name="Copeland A."/>
            <person name="Hainaut M."/>
            <person name="Haridas S."/>
            <person name="Labutti K."/>
            <person name="Lindquist E."/>
            <person name="Lipzen A."/>
            <person name="Khouja H.-R."/>
            <person name="Murat C."/>
            <person name="Ohm R."/>
            <person name="Olson A."/>
            <person name="Spatafora J."/>
            <person name="Veneault-Fourrey C."/>
            <person name="Henrissat B."/>
            <person name="Grigoriev I."/>
            <person name="Martin F."/>
            <person name="Perotto S."/>
        </authorList>
    </citation>
    <scope>NUCLEOTIDE SEQUENCE [LARGE SCALE GENOMIC DNA]</scope>
    <source>
        <strain evidence="2 3">UAMH 7357</strain>
    </source>
</reference>
<feature type="compositionally biased region" description="Polar residues" evidence="1">
    <location>
        <begin position="86"/>
        <end position="99"/>
    </location>
</feature>
<dbReference type="STRING" id="1745343.A0A2J6QQ22"/>
<dbReference type="Proteomes" id="UP000235672">
    <property type="component" value="Unassembled WGS sequence"/>
</dbReference>
<dbReference type="EMBL" id="KZ613464">
    <property type="protein sequence ID" value="PMD28359.1"/>
    <property type="molecule type" value="Genomic_DNA"/>
</dbReference>
<name>A0A2J6QQ22_9HELO</name>
<keyword evidence="3" id="KW-1185">Reference proteome</keyword>
<feature type="region of interest" description="Disordered" evidence="1">
    <location>
        <begin position="75"/>
        <end position="99"/>
    </location>
</feature>
<proteinExistence type="predicted"/>
<evidence type="ECO:0000313" key="2">
    <source>
        <dbReference type="EMBL" id="PMD28359.1"/>
    </source>
</evidence>
<evidence type="ECO:0000256" key="1">
    <source>
        <dbReference type="SAM" id="MobiDB-lite"/>
    </source>
</evidence>
<protein>
    <submittedName>
        <fullName evidence="2">Uncharacterized protein</fullName>
    </submittedName>
</protein>
<dbReference type="OrthoDB" id="5407351at2759"/>
<dbReference type="AlphaFoldDB" id="A0A2J6QQ22"/>